<sequence>MKPMVNIIKTPSGTKGKITGELTRQHDAALVALFGKLRTKTDVTTLTIDQPIAIDLCFLQMLWAFLQEVRAEGRALTVSSGLNENDFKLMKLTGFDALLQPQNSPLPHVTH</sequence>
<evidence type="ECO:0000313" key="2">
    <source>
        <dbReference type="Proteomes" id="UP001319180"/>
    </source>
</evidence>
<dbReference type="SUPFAM" id="SSF52091">
    <property type="entry name" value="SpoIIaa-like"/>
    <property type="match status" value="1"/>
</dbReference>
<evidence type="ECO:0000313" key="1">
    <source>
        <dbReference type="EMBL" id="MBT1686100.1"/>
    </source>
</evidence>
<organism evidence="1 2">
    <name type="scientific">Dawidia soli</name>
    <dbReference type="NCBI Taxonomy" id="2782352"/>
    <lineage>
        <taxon>Bacteria</taxon>
        <taxon>Pseudomonadati</taxon>
        <taxon>Bacteroidota</taxon>
        <taxon>Cytophagia</taxon>
        <taxon>Cytophagales</taxon>
        <taxon>Chryseotaleaceae</taxon>
        <taxon>Dawidia</taxon>
    </lineage>
</organism>
<reference evidence="1 2" key="1">
    <citation type="submission" date="2021-05" db="EMBL/GenBank/DDBJ databases">
        <title>A Polyphasic approach of four new species of the genus Ohtaekwangia: Ohtaekwangia histidinii sp. nov., Ohtaekwangia cretensis sp. nov., Ohtaekwangia indiensis sp. nov., Ohtaekwangia reichenbachii sp. nov. from diverse environment.</title>
        <authorList>
            <person name="Octaviana S."/>
        </authorList>
    </citation>
    <scope>NUCLEOTIDE SEQUENCE [LARGE SCALE GENOMIC DNA]</scope>
    <source>
        <strain evidence="1 2">PWU37</strain>
    </source>
</reference>
<accession>A0AAP2D8L7</accession>
<gene>
    <name evidence="1" type="ORF">KK078_06005</name>
</gene>
<keyword evidence="2" id="KW-1185">Reference proteome</keyword>
<evidence type="ECO:0008006" key="3">
    <source>
        <dbReference type="Google" id="ProtNLM"/>
    </source>
</evidence>
<dbReference type="AlphaFoldDB" id="A0AAP2D8L7"/>
<proteinExistence type="predicted"/>
<name>A0AAP2D8L7_9BACT</name>
<dbReference type="InterPro" id="IPR036513">
    <property type="entry name" value="STAS_dom_sf"/>
</dbReference>
<dbReference type="EMBL" id="JAHESC010000006">
    <property type="protein sequence ID" value="MBT1686100.1"/>
    <property type="molecule type" value="Genomic_DNA"/>
</dbReference>
<comment type="caution">
    <text evidence="1">The sequence shown here is derived from an EMBL/GenBank/DDBJ whole genome shotgun (WGS) entry which is preliminary data.</text>
</comment>
<protein>
    <recommendedName>
        <fullName evidence="3">STAS domain-containing protein</fullName>
    </recommendedName>
</protein>
<dbReference type="Proteomes" id="UP001319180">
    <property type="component" value="Unassembled WGS sequence"/>
</dbReference>